<dbReference type="RefSeq" id="WP_092497980.1">
    <property type="nucleotide sequence ID" value="NZ_FNFV01000001.1"/>
</dbReference>
<evidence type="ECO:0000313" key="2">
    <source>
        <dbReference type="Proteomes" id="UP000199328"/>
    </source>
</evidence>
<dbReference type="STRING" id="990712.SAMN05216257_101603"/>
<evidence type="ECO:0000313" key="1">
    <source>
        <dbReference type="EMBL" id="SDK10768.1"/>
    </source>
</evidence>
<organism evidence="1 2">
    <name type="scientific">Meinhardsimonia xiamenensis</name>
    <dbReference type="NCBI Taxonomy" id="990712"/>
    <lineage>
        <taxon>Bacteria</taxon>
        <taxon>Pseudomonadati</taxon>
        <taxon>Pseudomonadota</taxon>
        <taxon>Alphaproteobacteria</taxon>
        <taxon>Rhodobacterales</taxon>
        <taxon>Paracoccaceae</taxon>
        <taxon>Meinhardsimonia</taxon>
    </lineage>
</organism>
<reference evidence="2" key="1">
    <citation type="submission" date="2016-10" db="EMBL/GenBank/DDBJ databases">
        <authorList>
            <person name="Varghese N."/>
            <person name="Submissions S."/>
        </authorList>
    </citation>
    <scope>NUCLEOTIDE SEQUENCE [LARGE SCALE GENOMIC DNA]</scope>
    <source>
        <strain evidence="2">CGMCC 1.10789</strain>
    </source>
</reference>
<dbReference type="AlphaFoldDB" id="A0A1G8Z6X2"/>
<dbReference type="Proteomes" id="UP000199328">
    <property type="component" value="Unassembled WGS sequence"/>
</dbReference>
<gene>
    <name evidence="1" type="ORF">SAMN05216257_101603</name>
</gene>
<name>A0A1G8Z6X2_9RHOB</name>
<proteinExistence type="predicted"/>
<protein>
    <submittedName>
        <fullName evidence="1">Uncharacterized protein</fullName>
    </submittedName>
</protein>
<sequence>MTRRADRAGAARLGRGGAFATLALEQIRNPALRSYVSEQLSMARNERDLAAALMILIENIGWADQDEQRRRWGPH</sequence>
<accession>A0A1G8Z6X2</accession>
<keyword evidence="2" id="KW-1185">Reference proteome</keyword>
<dbReference type="EMBL" id="FNFV01000001">
    <property type="protein sequence ID" value="SDK10768.1"/>
    <property type="molecule type" value="Genomic_DNA"/>
</dbReference>